<dbReference type="Proteomes" id="UP001245285">
    <property type="component" value="Unassembled WGS sequence"/>
</dbReference>
<gene>
    <name evidence="1" type="ORF">RM545_03990</name>
</gene>
<reference evidence="1 2" key="1">
    <citation type="submission" date="2023-09" db="EMBL/GenBank/DDBJ databases">
        <authorList>
            <person name="Rey-Velasco X."/>
        </authorList>
    </citation>
    <scope>NUCLEOTIDE SEQUENCE [LARGE SCALE GENOMIC DNA]</scope>
    <source>
        <strain evidence="1 2">F260</strain>
    </source>
</reference>
<dbReference type="InterPro" id="IPR036567">
    <property type="entry name" value="RHF-like"/>
</dbReference>
<dbReference type="SUPFAM" id="SSF69754">
    <property type="entry name" value="Ribosome binding protein Y (YfiA homologue)"/>
    <property type="match status" value="1"/>
</dbReference>
<keyword evidence="2" id="KW-1185">Reference proteome</keyword>
<evidence type="ECO:0000313" key="1">
    <source>
        <dbReference type="EMBL" id="MDT0645838.1"/>
    </source>
</evidence>
<dbReference type="Gene3D" id="3.30.160.100">
    <property type="entry name" value="Ribosome hibernation promotion factor-like"/>
    <property type="match status" value="1"/>
</dbReference>
<accession>A0ABU3CHV5</accession>
<dbReference type="InterPro" id="IPR003489">
    <property type="entry name" value="RHF/RaiA"/>
</dbReference>
<dbReference type="EMBL" id="JAVRHO010000004">
    <property type="protein sequence ID" value="MDT0645838.1"/>
    <property type="molecule type" value="Genomic_DNA"/>
</dbReference>
<proteinExistence type="predicted"/>
<protein>
    <submittedName>
        <fullName evidence="1">HPF/RaiA family ribosome-associated protein</fullName>
    </submittedName>
</protein>
<dbReference type="Pfam" id="PF02482">
    <property type="entry name" value="Ribosomal_S30AE"/>
    <property type="match status" value="1"/>
</dbReference>
<sequence>MTVDINCAEASCNGNLYEYVIKQLLKLEARYNWLKDSKVLFKDLDEAEGKSKICEIELNIPGSGIYASAKNTDFKLAAKEAIRKLDTGLRKHKDILNAWHSLGLAVKIVWFK</sequence>
<name>A0ABU3CHV5_9FLAO</name>
<evidence type="ECO:0000313" key="2">
    <source>
        <dbReference type="Proteomes" id="UP001245285"/>
    </source>
</evidence>
<dbReference type="RefSeq" id="WP_311494021.1">
    <property type="nucleotide sequence ID" value="NZ_JAVRHO010000004.1"/>
</dbReference>
<comment type="caution">
    <text evidence="1">The sequence shown here is derived from an EMBL/GenBank/DDBJ whole genome shotgun (WGS) entry which is preliminary data.</text>
</comment>
<organism evidence="1 2">
    <name type="scientific">Autumnicola lenta</name>
    <dbReference type="NCBI Taxonomy" id="3075593"/>
    <lineage>
        <taxon>Bacteria</taxon>
        <taxon>Pseudomonadati</taxon>
        <taxon>Bacteroidota</taxon>
        <taxon>Flavobacteriia</taxon>
        <taxon>Flavobacteriales</taxon>
        <taxon>Flavobacteriaceae</taxon>
        <taxon>Autumnicola</taxon>
    </lineage>
</organism>